<name>A0ABR6G006_9HYPH</name>
<evidence type="ECO:0000313" key="3">
    <source>
        <dbReference type="Proteomes" id="UP000542811"/>
    </source>
</evidence>
<dbReference type="EMBL" id="JACHXX010000001">
    <property type="protein sequence ID" value="MBB3159599.1"/>
    <property type="molecule type" value="Genomic_DNA"/>
</dbReference>
<dbReference type="RefSeq" id="WP_077978179.1">
    <property type="nucleotide sequence ID" value="NZ_JACHXX010000001.1"/>
</dbReference>
<feature type="region of interest" description="Disordered" evidence="1">
    <location>
        <begin position="504"/>
        <end position="545"/>
    </location>
</feature>
<reference evidence="2 3" key="1">
    <citation type="submission" date="2020-08" db="EMBL/GenBank/DDBJ databases">
        <title>Genomic Encyclopedia of Type Strains, Phase III (KMG-III): the genomes of soil and plant-associated and newly described type strains.</title>
        <authorList>
            <person name="Whitman W."/>
        </authorList>
    </citation>
    <scope>NUCLEOTIDE SEQUENCE [LARGE SCALE GENOMIC DNA]</scope>
    <source>
        <strain evidence="2 3">CECT 8280</strain>
    </source>
</reference>
<organism evidence="2 3">
    <name type="scientific">Rhizobium laguerreae</name>
    <dbReference type="NCBI Taxonomy" id="1076926"/>
    <lineage>
        <taxon>Bacteria</taxon>
        <taxon>Pseudomonadati</taxon>
        <taxon>Pseudomonadota</taxon>
        <taxon>Alphaproteobacteria</taxon>
        <taxon>Hyphomicrobiales</taxon>
        <taxon>Rhizobiaceae</taxon>
        <taxon>Rhizobium/Agrobacterium group</taxon>
        <taxon>Rhizobium</taxon>
    </lineage>
</organism>
<dbReference type="Gene3D" id="1.10.357.10">
    <property type="entry name" value="Tetracycline Repressor, domain 2"/>
    <property type="match status" value="1"/>
</dbReference>
<dbReference type="Proteomes" id="UP000542811">
    <property type="component" value="Unassembled WGS sequence"/>
</dbReference>
<gene>
    <name evidence="2" type="ORF">FHS25_000031</name>
</gene>
<comment type="caution">
    <text evidence="2">The sequence shown here is derived from an EMBL/GenBank/DDBJ whole genome shotgun (WGS) entry which is preliminary data.</text>
</comment>
<accession>A0ABR6G006</accession>
<keyword evidence="3" id="KW-1185">Reference proteome</keyword>
<feature type="region of interest" description="Disordered" evidence="1">
    <location>
        <begin position="1"/>
        <end position="20"/>
    </location>
</feature>
<evidence type="ECO:0000313" key="2">
    <source>
        <dbReference type="EMBL" id="MBB3159599.1"/>
    </source>
</evidence>
<feature type="compositionally biased region" description="Polar residues" evidence="1">
    <location>
        <begin position="504"/>
        <end position="515"/>
    </location>
</feature>
<evidence type="ECO:0000256" key="1">
    <source>
        <dbReference type="SAM" id="MobiDB-lite"/>
    </source>
</evidence>
<proteinExistence type="predicted"/>
<protein>
    <submittedName>
        <fullName evidence="2">AraC-like DNA-binding protein</fullName>
    </submittedName>
</protein>
<sequence>MIMNSGNAIVNPSHAPATSSDETAYWKSGLGSHTLLGFETRYGEAQRMAAEAKAKRKTSGKCCKVADPDSDAARFRREAIELRLTVRDRLENGFVLPFDRDIAGRWRRAFAEEGLRSENDPILKLFVTLVPKGGRARASNDKATLDVQSRSKLLTLDYAYIELNKEFLGAIRIDCDGVFAAPGHLLLGLEELVRDGKIPCLPHIIVGDLLDDGTYHRPHFIFLLPPRTAVWKSNNKRCRRDIVRLFLGVSSGLTKALLPLGADPAAPATTMRMKNPLSPLWHTMTPNRHDMPTLSDYADWVDTRSSREALVRQAAAVQSGMGLKASNVTFNTLRERGTALLIEWHFTPDTRMRGSKAALADHLHVALEDYARTMELDDTRVSYVIAKVADRLAMEFDPAKLQGGKNRQRLLHVVEGMTNVRDRQRAGAEFSQGVRRERSLEKLVAAYATMLERSETLSPERLASRAGVSRSTAYRHFSACQQICANRCIDKKVGITPCNNNPEQVQGETANSESPHGSVDLESPSKKSAVDGFPLQRKTKTATSV</sequence>